<comment type="caution">
    <text evidence="10">The sequence shown here is derived from an EMBL/GenBank/DDBJ whole genome shotgun (WGS) entry which is preliminary data.</text>
</comment>
<sequence>MQAAASGIRIRYLFLWAFTLLGVLFIIAPLFVVVVNSFSSVAYNVFPPEGFSLRWYQNLAGQAAFYAGAWRSLVLATLATLGALIIGTMAGYALVRYRLPMPNLVKAFMLSPIVMPKIVLGVALFMFFVRIGTLGGYSSLLFTHMLVVLPFVISLIAAALFSFDWTLQEAAMDLGAGPLETFFRVILPEISVSVVVAGVFAFVTSFDQVETTLFLVRPGDNTLPVEMFLYLQKWQDPTIAALSTVLILFAVAIIGGLSLVLRDQKLPLDVGGSRTETTAKETTA</sequence>
<dbReference type="PANTHER" id="PTHR43357">
    <property type="entry name" value="INNER MEMBRANE ABC TRANSPORTER PERMEASE PROTEIN YDCV"/>
    <property type="match status" value="1"/>
</dbReference>
<evidence type="ECO:0000256" key="2">
    <source>
        <dbReference type="ARBA" id="ARBA00022448"/>
    </source>
</evidence>
<feature type="transmembrane region" description="Helical" evidence="8">
    <location>
        <begin position="107"/>
        <end position="129"/>
    </location>
</feature>
<evidence type="ECO:0000256" key="1">
    <source>
        <dbReference type="ARBA" id="ARBA00004429"/>
    </source>
</evidence>
<feature type="transmembrane region" description="Helical" evidence="8">
    <location>
        <begin position="141"/>
        <end position="161"/>
    </location>
</feature>
<organism evidence="10 11">
    <name type="scientific">Chelatococcus asaccharovorans</name>
    <dbReference type="NCBI Taxonomy" id="28210"/>
    <lineage>
        <taxon>Bacteria</taxon>
        <taxon>Pseudomonadati</taxon>
        <taxon>Pseudomonadota</taxon>
        <taxon>Alphaproteobacteria</taxon>
        <taxon>Hyphomicrobiales</taxon>
        <taxon>Chelatococcaceae</taxon>
        <taxon>Chelatococcus</taxon>
    </lineage>
</organism>
<dbReference type="AlphaFoldDB" id="A0A2V3UF52"/>
<protein>
    <submittedName>
        <fullName evidence="10">Putative spermidine/putrescine transport system permease protein</fullName>
    </submittedName>
</protein>
<accession>A0A2V3UF52</accession>
<evidence type="ECO:0000256" key="4">
    <source>
        <dbReference type="ARBA" id="ARBA00022519"/>
    </source>
</evidence>
<evidence type="ECO:0000256" key="7">
    <source>
        <dbReference type="ARBA" id="ARBA00023136"/>
    </source>
</evidence>
<feature type="transmembrane region" description="Helical" evidence="8">
    <location>
        <begin position="73"/>
        <end position="95"/>
    </location>
</feature>
<reference evidence="10 11" key="1">
    <citation type="submission" date="2018-05" db="EMBL/GenBank/DDBJ databases">
        <title>Genomic Encyclopedia of Type Strains, Phase IV (KMG-IV): sequencing the most valuable type-strain genomes for metagenomic binning, comparative biology and taxonomic classification.</title>
        <authorList>
            <person name="Goeker M."/>
        </authorList>
    </citation>
    <scope>NUCLEOTIDE SEQUENCE [LARGE SCALE GENOMIC DNA]</scope>
    <source>
        <strain evidence="10 11">DSM 6462</strain>
    </source>
</reference>
<feature type="domain" description="ABC transmembrane type-1" evidence="9">
    <location>
        <begin position="69"/>
        <end position="257"/>
    </location>
</feature>
<dbReference type="PROSITE" id="PS50928">
    <property type="entry name" value="ABC_TM1"/>
    <property type="match status" value="1"/>
</dbReference>
<evidence type="ECO:0000256" key="5">
    <source>
        <dbReference type="ARBA" id="ARBA00022692"/>
    </source>
</evidence>
<keyword evidence="4" id="KW-0997">Cell inner membrane</keyword>
<feature type="transmembrane region" description="Helical" evidence="8">
    <location>
        <begin position="182"/>
        <end position="203"/>
    </location>
</feature>
<dbReference type="Gene3D" id="1.10.3720.10">
    <property type="entry name" value="MetI-like"/>
    <property type="match status" value="1"/>
</dbReference>
<keyword evidence="6 8" id="KW-1133">Transmembrane helix</keyword>
<feature type="transmembrane region" description="Helical" evidence="8">
    <location>
        <begin position="239"/>
        <end position="261"/>
    </location>
</feature>
<dbReference type="Proteomes" id="UP000248021">
    <property type="component" value="Unassembled WGS sequence"/>
</dbReference>
<comment type="subcellular location">
    <subcellularLocation>
        <location evidence="1">Cell inner membrane</location>
        <topology evidence="1">Multi-pass membrane protein</topology>
    </subcellularLocation>
</comment>
<feature type="transmembrane region" description="Helical" evidence="8">
    <location>
        <begin position="12"/>
        <end position="35"/>
    </location>
</feature>
<dbReference type="InterPro" id="IPR000515">
    <property type="entry name" value="MetI-like"/>
</dbReference>
<keyword evidence="11" id="KW-1185">Reference proteome</keyword>
<dbReference type="GO" id="GO:0055085">
    <property type="term" value="P:transmembrane transport"/>
    <property type="evidence" value="ECO:0007669"/>
    <property type="project" value="InterPro"/>
</dbReference>
<evidence type="ECO:0000313" key="11">
    <source>
        <dbReference type="Proteomes" id="UP000248021"/>
    </source>
</evidence>
<dbReference type="CDD" id="cd06261">
    <property type="entry name" value="TM_PBP2"/>
    <property type="match status" value="1"/>
</dbReference>
<dbReference type="EMBL" id="QJJK01000002">
    <property type="protein sequence ID" value="PXW63361.1"/>
    <property type="molecule type" value="Genomic_DNA"/>
</dbReference>
<dbReference type="OrthoDB" id="9782004at2"/>
<keyword evidence="5 8" id="KW-0812">Transmembrane</keyword>
<dbReference type="PANTHER" id="PTHR43357:SF4">
    <property type="entry name" value="INNER MEMBRANE ABC TRANSPORTER PERMEASE PROTEIN YDCV"/>
    <property type="match status" value="1"/>
</dbReference>
<keyword evidence="2" id="KW-0813">Transport</keyword>
<keyword evidence="7 8" id="KW-0472">Membrane</keyword>
<evidence type="ECO:0000259" key="9">
    <source>
        <dbReference type="PROSITE" id="PS50928"/>
    </source>
</evidence>
<gene>
    <name evidence="10" type="ORF">C7450_102276</name>
</gene>
<evidence type="ECO:0000256" key="6">
    <source>
        <dbReference type="ARBA" id="ARBA00022989"/>
    </source>
</evidence>
<keyword evidence="3" id="KW-1003">Cell membrane</keyword>
<evidence type="ECO:0000256" key="3">
    <source>
        <dbReference type="ARBA" id="ARBA00022475"/>
    </source>
</evidence>
<name>A0A2V3UF52_9HYPH</name>
<dbReference type="InterPro" id="IPR035906">
    <property type="entry name" value="MetI-like_sf"/>
</dbReference>
<evidence type="ECO:0000313" key="10">
    <source>
        <dbReference type="EMBL" id="PXW63361.1"/>
    </source>
</evidence>
<evidence type="ECO:0000256" key="8">
    <source>
        <dbReference type="SAM" id="Phobius"/>
    </source>
</evidence>
<dbReference type="RefSeq" id="WP_110373506.1">
    <property type="nucleotide sequence ID" value="NZ_JAHBRY010000002.1"/>
</dbReference>
<dbReference type="GO" id="GO:0005886">
    <property type="term" value="C:plasma membrane"/>
    <property type="evidence" value="ECO:0007669"/>
    <property type="project" value="UniProtKB-SubCell"/>
</dbReference>
<dbReference type="SUPFAM" id="SSF161098">
    <property type="entry name" value="MetI-like"/>
    <property type="match status" value="1"/>
</dbReference>
<proteinExistence type="predicted"/>